<evidence type="ECO:0000256" key="3">
    <source>
        <dbReference type="SAM" id="MobiDB-lite"/>
    </source>
</evidence>
<reference evidence="5 6" key="1">
    <citation type="journal article" date="2003" name="PLoS Biol.">
        <title>The genome sequence of Caenorhabditis briggsae: a platform for comparative genomics.</title>
        <authorList>
            <person name="Stein L.D."/>
            <person name="Bao Z."/>
            <person name="Blasiar D."/>
            <person name="Blumenthal T."/>
            <person name="Brent M.R."/>
            <person name="Chen N."/>
            <person name="Chinwalla A."/>
            <person name="Clarke L."/>
            <person name="Clee C."/>
            <person name="Coghlan A."/>
            <person name="Coulson A."/>
            <person name="D'Eustachio P."/>
            <person name="Fitch D.H."/>
            <person name="Fulton L.A."/>
            <person name="Fulton R.E."/>
            <person name="Griffiths-Jones S."/>
            <person name="Harris T.W."/>
            <person name="Hillier L.W."/>
            <person name="Kamath R."/>
            <person name="Kuwabara P.E."/>
            <person name="Mardis E.R."/>
            <person name="Marra M.A."/>
            <person name="Miner T.L."/>
            <person name="Minx P."/>
            <person name="Mullikin J.C."/>
            <person name="Plumb R.W."/>
            <person name="Rogers J."/>
            <person name="Schein J.E."/>
            <person name="Sohrmann M."/>
            <person name="Spieth J."/>
            <person name="Stajich J.E."/>
            <person name="Wei C."/>
            <person name="Willey D."/>
            <person name="Wilson R.K."/>
            <person name="Durbin R."/>
            <person name="Waterston R.H."/>
        </authorList>
    </citation>
    <scope>NUCLEOTIDE SEQUENCE [LARGE SCALE GENOMIC DNA]</scope>
    <source>
        <strain evidence="5 6">AF16</strain>
    </source>
</reference>
<protein>
    <submittedName>
        <fullName evidence="5">Protein CBG23390</fullName>
    </submittedName>
</protein>
<dbReference type="CDD" id="cd16018">
    <property type="entry name" value="Enpp"/>
    <property type="match status" value="1"/>
</dbReference>
<evidence type="ECO:0000313" key="7">
    <source>
        <dbReference type="WormBase" id="CBG23390"/>
    </source>
</evidence>
<dbReference type="OMA" id="RAHIFEA"/>
<keyword evidence="2" id="KW-0325">Glycoprotein</keyword>
<keyword evidence="4" id="KW-1133">Transmembrane helix</keyword>
<evidence type="ECO:0000256" key="1">
    <source>
        <dbReference type="ARBA" id="ARBA00022801"/>
    </source>
</evidence>
<dbReference type="CTD" id="8578671"/>
<dbReference type="PANTHER" id="PTHR10151">
    <property type="entry name" value="ECTONUCLEOTIDE PYROPHOSPHATASE/PHOSPHODIESTERASE"/>
    <property type="match status" value="1"/>
</dbReference>
<proteinExistence type="predicted"/>
<dbReference type="InterPro" id="IPR044929">
    <property type="entry name" value="DNA/RNA_non-sp_Endonuclease_sf"/>
</dbReference>
<dbReference type="SUPFAM" id="SSF53649">
    <property type="entry name" value="Alkaline phosphatase-like"/>
    <property type="match status" value="1"/>
</dbReference>
<gene>
    <name evidence="5 7" type="ORF">CBG23390</name>
    <name evidence="5" type="ORF">CBG_23390</name>
</gene>
<sequence length="849" mass="95437">MMMNQARVLSTGTTDNGTIQYDEVDETKRWFNRRFCFLSVIGVAVLLLAMVVIVIIVLLLTQLKAANANAVNVMSSSKSQMDELTRKLTQPLEQLGPTLEKLSNLPGIPGGGFHHPPTPQPSPGVPPISPIVTGPNTTPEPPRRSPKARYEWKGCQNVGKCELSGYNKPPLVILSLDGFAREYVDRNIVQTLNHFAECGVKADKVYPSFPSKTFPNHYSIVTGLWPESHGITDNSVFDPSISPVLESMKSTKYDKFFEGEPVKVFQIWSVYKRKTGKKANCLFWVGCAYNNSGYAPDVAPAYNQELPFRNRIDMVVDWLKLPADERPGLITAYLHEPDNAGHYQVDDEDVDEKLAEIDDNLDYLMSRLNEEKLLECINFAILSDHGMQLIDKTYYFQDYLDLKGLITAKGVVGRFYINNTDISVNDVADQLRCKIDTVKANTRADNPTRKHYSRDPRVGEVLLEGRAGITFYKSKADDYELSGDHGYDYFNPKMHTIFYARGPSFKQNQTISPYQNVQYMNLWMTLLGIEGAVETNGTLGFFDNVLTNPTRKENPTNVIGECPMIAFPSALNCSGDVLPQTLVSLNQLTAKLTSCAFSPSHIPLYSDNHCYQNYCENSVIVSRNPKDKRRAFIEILSRDESSTPTNFTFVNAKYKSSCPNPISDDSLLILRNSRKSVLSFSELSCMADARIQLPNNFVLKVLNPLQAKSVQYLNKYEKIYAISGTATDLNHDGIADSDGSNITHIYRIFLICDSNWLSMNPPLCTDSEAMQTLSFIFPISERSTVDCMVCFIFVCVIQTKFLQESDDVLLDYTATIYDVERIAGFQFGLGALSQNQNTILRRKISTELW</sequence>
<dbReference type="InParanoid" id="A8Y413"/>
<dbReference type="InterPro" id="IPR017850">
    <property type="entry name" value="Alkaline_phosphatase_core_sf"/>
</dbReference>
<dbReference type="EMBL" id="HE601533">
    <property type="protein sequence ID" value="CAP39633.2"/>
    <property type="molecule type" value="Genomic_DNA"/>
</dbReference>
<dbReference type="WormBase" id="CBG23390">
    <property type="protein sequence ID" value="CBP46671"/>
    <property type="gene ID" value="WBGene00041754"/>
</dbReference>
<reference evidence="5 6" key="2">
    <citation type="journal article" date="2011" name="PLoS Genet.">
        <title>Caenorhabditis briggsae recombinant inbred line genotypes reveal inter-strain incompatibility and the evolution of recombination.</title>
        <authorList>
            <person name="Ross J.A."/>
            <person name="Koboldt D.C."/>
            <person name="Staisch J.E."/>
            <person name="Chamberlin H.M."/>
            <person name="Gupta B.P."/>
            <person name="Miller R.D."/>
            <person name="Baird S.E."/>
            <person name="Haag E.S."/>
        </authorList>
    </citation>
    <scope>NUCLEOTIDE SEQUENCE [LARGE SCALE GENOMIC DNA]</scope>
    <source>
        <strain evidence="5 6">AF16</strain>
    </source>
</reference>
<name>A8Y413_CAEBR</name>
<evidence type="ECO:0000256" key="2">
    <source>
        <dbReference type="ARBA" id="ARBA00023180"/>
    </source>
</evidence>
<feature type="compositionally biased region" description="Pro residues" evidence="3">
    <location>
        <begin position="116"/>
        <end position="129"/>
    </location>
</feature>
<keyword evidence="1" id="KW-0378">Hydrolase</keyword>
<dbReference type="AlphaFoldDB" id="A8Y413"/>
<dbReference type="Pfam" id="PF01663">
    <property type="entry name" value="Phosphodiest"/>
    <property type="match status" value="1"/>
</dbReference>
<dbReference type="Gene3D" id="3.40.570.10">
    <property type="entry name" value="Extracellular Endonuclease, subunit A"/>
    <property type="match status" value="1"/>
</dbReference>
<dbReference type="KEGG" id="cbr:CBG_23390"/>
<keyword evidence="4" id="KW-0812">Transmembrane</keyword>
<dbReference type="Proteomes" id="UP000008549">
    <property type="component" value="Unassembled WGS sequence"/>
</dbReference>
<keyword evidence="4" id="KW-0472">Membrane</keyword>
<dbReference type="FunCoup" id="A8Y413">
    <property type="interactions" value="286"/>
</dbReference>
<dbReference type="RefSeq" id="XP_045097758.1">
    <property type="nucleotide sequence ID" value="XM_045237435.1"/>
</dbReference>
<evidence type="ECO:0000313" key="6">
    <source>
        <dbReference type="Proteomes" id="UP000008549"/>
    </source>
</evidence>
<dbReference type="STRING" id="6238.A8Y413"/>
<dbReference type="HOGENOM" id="CLU_012256_1_0_1"/>
<dbReference type="GO" id="GO:0016787">
    <property type="term" value="F:hydrolase activity"/>
    <property type="evidence" value="ECO:0000318"/>
    <property type="project" value="GO_Central"/>
</dbReference>
<dbReference type="GeneID" id="8578671"/>
<accession>A8Y413</accession>
<evidence type="ECO:0000256" key="4">
    <source>
        <dbReference type="SAM" id="Phobius"/>
    </source>
</evidence>
<keyword evidence="6" id="KW-1185">Reference proteome</keyword>
<evidence type="ECO:0000313" key="5">
    <source>
        <dbReference type="EMBL" id="CAP39633.2"/>
    </source>
</evidence>
<feature type="region of interest" description="Disordered" evidence="3">
    <location>
        <begin position="106"/>
        <end position="149"/>
    </location>
</feature>
<dbReference type="eggNOG" id="KOG2645">
    <property type="taxonomic scope" value="Eukaryota"/>
</dbReference>
<dbReference type="InterPro" id="IPR002591">
    <property type="entry name" value="Phosphodiest/P_Trfase"/>
</dbReference>
<dbReference type="PANTHER" id="PTHR10151:SF121">
    <property type="entry name" value="ECTONUCLEOTIDE PYROPHOSPHATASE_PHOSPHODIESTERASE C27A7.1"/>
    <property type="match status" value="1"/>
</dbReference>
<dbReference type="Gene3D" id="3.40.720.10">
    <property type="entry name" value="Alkaline Phosphatase, subunit A"/>
    <property type="match status" value="1"/>
</dbReference>
<organism evidence="5 6">
    <name type="scientific">Caenorhabditis briggsae</name>
    <dbReference type="NCBI Taxonomy" id="6238"/>
    <lineage>
        <taxon>Eukaryota</taxon>
        <taxon>Metazoa</taxon>
        <taxon>Ecdysozoa</taxon>
        <taxon>Nematoda</taxon>
        <taxon>Chromadorea</taxon>
        <taxon>Rhabditida</taxon>
        <taxon>Rhabditina</taxon>
        <taxon>Rhabditomorpha</taxon>
        <taxon>Rhabditoidea</taxon>
        <taxon>Rhabditidae</taxon>
        <taxon>Peloderinae</taxon>
        <taxon>Caenorhabditis</taxon>
    </lineage>
</organism>
<feature type="transmembrane region" description="Helical" evidence="4">
    <location>
        <begin position="35"/>
        <end position="60"/>
    </location>
</feature>